<evidence type="ECO:0000256" key="1">
    <source>
        <dbReference type="ARBA" id="ARBA00004651"/>
    </source>
</evidence>
<dbReference type="RefSeq" id="WP_089683462.1">
    <property type="nucleotide sequence ID" value="NZ_FNFO01000005.1"/>
</dbReference>
<dbReference type="OrthoDB" id="9797028at2"/>
<proteinExistence type="predicted"/>
<name>A0A1G9JEG9_9BACT</name>
<sequence length="331" mass="37599">MSKRKILIRRGKGAWAFVQEMYEEWINDNCFKLAAALSYYTIFSLPPIIIIVIYSAGTVYGRDAFSGEIFDNLSALIGDEAALGVQKIVENAYLEESKFIPRLIGVGTLVFSATILFATVQDSLNLIWGVRAKPERGFLYFLISRVLSFAMVLACGALLLLFLVFNTLLVAFRNLIEDVIKGYSVYLLEGMQYVLTFAILTLVFAAMFKFLPDVRLKWRFVWRGAILTSVLFSIGKSLISIYLGQSDYDSTYGATASMVILILWVNYSAWIFFIGAEFIYVYMRRRGEYIVPAKNAVRVVRQEIEDPSRYEEALIAGTRSKHEDDEDFSTE</sequence>
<dbReference type="InterPro" id="IPR017039">
    <property type="entry name" value="Virul_fac_BrkB"/>
</dbReference>
<evidence type="ECO:0000256" key="6">
    <source>
        <dbReference type="SAM" id="Phobius"/>
    </source>
</evidence>
<feature type="transmembrane region" description="Helical" evidence="6">
    <location>
        <begin position="138"/>
        <end position="165"/>
    </location>
</feature>
<dbReference type="GO" id="GO:0005886">
    <property type="term" value="C:plasma membrane"/>
    <property type="evidence" value="ECO:0007669"/>
    <property type="project" value="UniProtKB-SubCell"/>
</dbReference>
<dbReference type="AlphaFoldDB" id="A0A1G9JEG9"/>
<dbReference type="PIRSF" id="PIRSF035875">
    <property type="entry name" value="RNase_BN"/>
    <property type="match status" value="1"/>
</dbReference>
<dbReference type="Pfam" id="PF03631">
    <property type="entry name" value="Virul_fac_BrkB"/>
    <property type="match status" value="1"/>
</dbReference>
<comment type="subcellular location">
    <subcellularLocation>
        <location evidence="1">Cell membrane</location>
        <topology evidence="1">Multi-pass membrane protein</topology>
    </subcellularLocation>
</comment>
<dbReference type="PANTHER" id="PTHR30213">
    <property type="entry name" value="INNER MEMBRANE PROTEIN YHJD"/>
    <property type="match status" value="1"/>
</dbReference>
<feature type="transmembrane region" description="Helical" evidence="6">
    <location>
        <begin position="37"/>
        <end position="57"/>
    </location>
</feature>
<reference evidence="7 8" key="1">
    <citation type="submission" date="2016-10" db="EMBL/GenBank/DDBJ databases">
        <authorList>
            <person name="de Groot N.N."/>
        </authorList>
    </citation>
    <scope>NUCLEOTIDE SEQUENCE [LARGE SCALE GENOMIC DNA]</scope>
    <source>
        <strain evidence="7 8">DSM 25186</strain>
    </source>
</reference>
<evidence type="ECO:0000313" key="8">
    <source>
        <dbReference type="Proteomes" id="UP000198510"/>
    </source>
</evidence>
<evidence type="ECO:0000313" key="7">
    <source>
        <dbReference type="EMBL" id="SDL35969.1"/>
    </source>
</evidence>
<feature type="transmembrane region" description="Helical" evidence="6">
    <location>
        <begin position="255"/>
        <end position="282"/>
    </location>
</feature>
<keyword evidence="5 6" id="KW-0472">Membrane</keyword>
<dbReference type="EMBL" id="FNFO01000005">
    <property type="protein sequence ID" value="SDL35969.1"/>
    <property type="molecule type" value="Genomic_DNA"/>
</dbReference>
<dbReference type="PANTHER" id="PTHR30213:SF1">
    <property type="entry name" value="INNER MEMBRANE PROTEIN YHJD"/>
    <property type="match status" value="1"/>
</dbReference>
<feature type="transmembrane region" description="Helical" evidence="6">
    <location>
        <begin position="220"/>
        <end position="243"/>
    </location>
</feature>
<evidence type="ECO:0000256" key="3">
    <source>
        <dbReference type="ARBA" id="ARBA00022692"/>
    </source>
</evidence>
<dbReference type="Proteomes" id="UP000198510">
    <property type="component" value="Unassembled WGS sequence"/>
</dbReference>
<keyword evidence="8" id="KW-1185">Reference proteome</keyword>
<keyword evidence="3 6" id="KW-0812">Transmembrane</keyword>
<evidence type="ECO:0000256" key="4">
    <source>
        <dbReference type="ARBA" id="ARBA00022989"/>
    </source>
</evidence>
<organism evidence="7 8">
    <name type="scientific">Catalinimonas alkaloidigena</name>
    <dbReference type="NCBI Taxonomy" id="1075417"/>
    <lineage>
        <taxon>Bacteria</taxon>
        <taxon>Pseudomonadati</taxon>
        <taxon>Bacteroidota</taxon>
        <taxon>Cytophagia</taxon>
        <taxon>Cytophagales</taxon>
        <taxon>Catalimonadaceae</taxon>
        <taxon>Catalinimonas</taxon>
    </lineage>
</organism>
<dbReference type="NCBIfam" id="TIGR00765">
    <property type="entry name" value="yihY_not_rbn"/>
    <property type="match status" value="1"/>
</dbReference>
<feature type="transmembrane region" description="Helical" evidence="6">
    <location>
        <begin position="99"/>
        <end position="118"/>
    </location>
</feature>
<protein>
    <submittedName>
        <fullName evidence="7">Membrane protein</fullName>
    </submittedName>
</protein>
<accession>A0A1G9JEG9</accession>
<evidence type="ECO:0000256" key="2">
    <source>
        <dbReference type="ARBA" id="ARBA00022475"/>
    </source>
</evidence>
<evidence type="ECO:0000256" key="5">
    <source>
        <dbReference type="ARBA" id="ARBA00023136"/>
    </source>
</evidence>
<gene>
    <name evidence="7" type="ORF">SAMN05421823_105293</name>
</gene>
<keyword evidence="4 6" id="KW-1133">Transmembrane helix</keyword>
<feature type="transmembrane region" description="Helical" evidence="6">
    <location>
        <begin position="185"/>
        <end position="208"/>
    </location>
</feature>
<keyword evidence="2" id="KW-1003">Cell membrane</keyword>